<evidence type="ECO:0000313" key="4">
    <source>
        <dbReference type="Proteomes" id="UP000229433"/>
    </source>
</evidence>
<keyword evidence="4" id="KW-1185">Reference proteome</keyword>
<feature type="transmembrane region" description="Helical" evidence="2">
    <location>
        <begin position="222"/>
        <end position="243"/>
    </location>
</feature>
<dbReference type="Proteomes" id="UP000229433">
    <property type="component" value="Unassembled WGS sequence"/>
</dbReference>
<dbReference type="AlphaFoldDB" id="A0A2G1VMA2"/>
<accession>A0A2G1VMA2</accession>
<dbReference type="EMBL" id="NQXA01000026">
    <property type="protein sequence ID" value="PHQ27854.1"/>
    <property type="molecule type" value="Genomic_DNA"/>
</dbReference>
<proteinExistence type="predicted"/>
<comment type="caution">
    <text evidence="3">The sequence shown here is derived from an EMBL/GenBank/DDBJ whole genome shotgun (WGS) entry which is preliminary data.</text>
</comment>
<sequence>MADKIKIFELDIDVDAAIQSNSELAKSLEVTKSQLDALKKSGDTSSATYVELEATYKSLRSEYNSSQRQIGKMLELQGKEIKTVQEGRNALSVLNREWAKQASLYGENSEQADELAKRTKEVRERVKELEKGVGDNTRNVGNYAEGMKEAIGQSTIFGRAQSFVTDIMNVAKPVFKAIRSELSGVAAGYRTGMAEARAYSGTQKAAAVSTTLVNSALKLMRIALISTGIGAIIVLIGSLVAWFSKTQKGIDLVNKALAGLGAFFDVVIDRLSKFGGAIVKLISGDLTGFFNDAKEAASGFGDEIAREVQLAIKLEEVFQAVEKAEINLDIRRSAANARLKELNLTIEDITKSEQERLKAAQEFARIESALVDEEVKNQERKVAGLLGFTVVTENVRDIIKQIGQEGVSLDQLGLSESTIEDAKEFRDEISKLFDLQTRSFEVQTTNQNKLNTITEQVRRQQEAAAKEAEARRKKAIDDAIKEQKVRLDIFIEQNAAETKSLEESLKNNEFVRDERLKILDEELKAGKKTQSEAELERLKIKKEFLDEQKELVVSFAEEELAIFKSANQSRIEENQLLNEALVSQEVDRLQAIAEKEREFQAERLEQGVISEREYNEAIKSINDEYRAAKTEIENQLKEQQLEQEAIEFENAQALRVERDGLIFEAKLAQLERDRQVEVRAAEKVGADITQVDAKFAALREQIKQQEADSKLQTQQELFGGIAQLLGQETIAGKAAGIAAATINTYQGVAQVWRAPSVLPEPLGTAQKVVSTGIVLGSGLSAVKKIASTNVNVPKAEKGGVFDIGGKRHAAGGTKFWGEDGTQFEAEQGEMLLVLNRNAAFAMNGLNKLYPAGGRRSGNYFADGGIVQRSISANQGGAPVTIKTESIDYDRFAQATSDAVRQLPPPITDVKDVINQVTNYNQVVNGANI</sequence>
<feature type="coiled-coil region" evidence="1">
    <location>
        <begin position="611"/>
        <end position="654"/>
    </location>
</feature>
<keyword evidence="1" id="KW-0175">Coiled coil</keyword>
<evidence type="ECO:0000313" key="3">
    <source>
        <dbReference type="EMBL" id="PHQ27854.1"/>
    </source>
</evidence>
<evidence type="ECO:0000256" key="2">
    <source>
        <dbReference type="SAM" id="Phobius"/>
    </source>
</evidence>
<evidence type="ECO:0000256" key="1">
    <source>
        <dbReference type="SAM" id="Coils"/>
    </source>
</evidence>
<feature type="coiled-coil region" evidence="1">
    <location>
        <begin position="688"/>
        <end position="715"/>
    </location>
</feature>
<keyword evidence="2" id="KW-0472">Membrane</keyword>
<gene>
    <name evidence="3" type="ORF">CJ305_17775</name>
</gene>
<protein>
    <submittedName>
        <fullName evidence="3">Uncharacterized protein</fullName>
    </submittedName>
</protein>
<name>A0A2G1VMA2_9FLAO</name>
<keyword evidence="2" id="KW-0812">Transmembrane</keyword>
<organism evidence="3 4">
    <name type="scientific">Leeuwenhoekiella nanhaiensis</name>
    <dbReference type="NCBI Taxonomy" id="1655491"/>
    <lineage>
        <taxon>Bacteria</taxon>
        <taxon>Pseudomonadati</taxon>
        <taxon>Bacteroidota</taxon>
        <taxon>Flavobacteriia</taxon>
        <taxon>Flavobacteriales</taxon>
        <taxon>Flavobacteriaceae</taxon>
        <taxon>Leeuwenhoekiella</taxon>
    </lineage>
</organism>
<keyword evidence="2" id="KW-1133">Transmembrane helix</keyword>
<reference evidence="3 4" key="1">
    <citation type="submission" date="2017-08" db="EMBL/GenBank/DDBJ databases">
        <title>The whole genome shortgun sequences of strain Leeuwenhoekiella nanhaiensis G18 from the South China Sea.</title>
        <authorList>
            <person name="Liu Q."/>
        </authorList>
    </citation>
    <scope>NUCLEOTIDE SEQUENCE [LARGE SCALE GENOMIC DNA]</scope>
    <source>
        <strain evidence="3 4">G18</strain>
    </source>
</reference>